<organism evidence="1 2">
    <name type="scientific">Rohdeia mirabilis</name>
    <dbReference type="NCBI Taxonomy" id="2528008"/>
    <lineage>
        <taxon>Bacteria</taxon>
        <taxon>Pseudomonadati</taxon>
        <taxon>Planctomycetota</taxon>
        <taxon>Planctomycetia</taxon>
        <taxon>Planctomycetia incertae sedis</taxon>
        <taxon>Rohdeia</taxon>
    </lineage>
</organism>
<dbReference type="Proteomes" id="UP000319342">
    <property type="component" value="Chromosome"/>
</dbReference>
<protein>
    <submittedName>
        <fullName evidence="1">Uncharacterized protein</fullName>
    </submittedName>
</protein>
<dbReference type="EMBL" id="CP036290">
    <property type="protein sequence ID" value="QDU84120.1"/>
    <property type="molecule type" value="Genomic_DNA"/>
</dbReference>
<sequence>MQIPSDERDGPERWPLVTLAPTRLLAWPRWERPDALERLVAVLEPAIRDGFAAVVLRFDPEEDGLHLDSDTALERFFAACADAFGDPSAIEALVVDVPLVRGELRSLAAAVDGLVDVGDRDALELARIGLAPLRTAAEVATWRTRHGEPGSLAPCLRAALCELVEGTALWLGGPDERTARDLAASLEGVIGDDARLVVAAPGRAAREARGVLLSSSLAPVIDWIDLDAVSLARAWTEPLELLVLDGSRGLPPLRRALDAWRSHLALGANVALVNDGGEGRELLLTEGLRLRSTDRGAAVFAAPERPDARLAR</sequence>
<reference evidence="1 2" key="1">
    <citation type="submission" date="2019-02" db="EMBL/GenBank/DDBJ databases">
        <title>Deep-cultivation of Planctomycetes and their phenomic and genomic characterization uncovers novel biology.</title>
        <authorList>
            <person name="Wiegand S."/>
            <person name="Jogler M."/>
            <person name="Boedeker C."/>
            <person name="Pinto D."/>
            <person name="Vollmers J."/>
            <person name="Rivas-Marin E."/>
            <person name="Kohn T."/>
            <person name="Peeters S.H."/>
            <person name="Heuer A."/>
            <person name="Rast P."/>
            <person name="Oberbeckmann S."/>
            <person name="Bunk B."/>
            <person name="Jeske O."/>
            <person name="Meyerdierks A."/>
            <person name="Storesund J.E."/>
            <person name="Kallscheuer N."/>
            <person name="Luecker S."/>
            <person name="Lage O.M."/>
            <person name="Pohl T."/>
            <person name="Merkel B.J."/>
            <person name="Hornburger P."/>
            <person name="Mueller R.-W."/>
            <person name="Bruemmer F."/>
            <person name="Labrenz M."/>
            <person name="Spormann A.M."/>
            <person name="Op den Camp H."/>
            <person name="Overmann J."/>
            <person name="Amann R."/>
            <person name="Jetten M.S.M."/>
            <person name="Mascher T."/>
            <person name="Medema M.H."/>
            <person name="Devos D.P."/>
            <person name="Kaster A.-K."/>
            <person name="Ovreas L."/>
            <person name="Rohde M."/>
            <person name="Galperin M.Y."/>
            <person name="Jogler C."/>
        </authorList>
    </citation>
    <scope>NUCLEOTIDE SEQUENCE [LARGE SCALE GENOMIC DNA]</scope>
    <source>
        <strain evidence="1 2">Pla163</strain>
    </source>
</reference>
<name>A0A518CY31_9BACT</name>
<keyword evidence="2" id="KW-1185">Reference proteome</keyword>
<accession>A0A518CY31</accession>
<gene>
    <name evidence="1" type="ORF">Pla163_12240</name>
</gene>
<evidence type="ECO:0000313" key="1">
    <source>
        <dbReference type="EMBL" id="QDU84120.1"/>
    </source>
</evidence>
<evidence type="ECO:0000313" key="2">
    <source>
        <dbReference type="Proteomes" id="UP000319342"/>
    </source>
</evidence>
<proteinExistence type="predicted"/>
<dbReference type="AlphaFoldDB" id="A0A518CY31"/>
<dbReference type="RefSeq" id="WP_145185061.1">
    <property type="nucleotide sequence ID" value="NZ_CP036290.1"/>
</dbReference>